<sequence length="334" mass="37575">MVLAFVIVLRERQLLKTQLLTLLVILFLPSQVLAQSTADLQDFNSAYLEYANTRNSNPDLAREAARRAYNIGRRIFGEANERIAMLAINYAILLTDETESQSVLDEAVTIYQEIFGFGNEAMIDPLSNLGQMLADFDRTHLASQYYVRSLELARTHFGEDSSKVGAIYLELGAVALRAEQFDTAHSRITDAREILYSSTDPAARSNLVRADLLLGDYFLKTRQYEQAIEPLLLSLESLSRYPNADITLRNRIALIEAYENLGRSEESTVHCLFIGASRAFRGNERLQPLYTVVPDVADFTGISDQRDDLRIAFTVDEEGFVRDPVVISSIDSEI</sequence>
<proteinExistence type="predicted"/>
<feature type="non-terminal residue" evidence="1">
    <location>
        <position position="334"/>
    </location>
</feature>
<dbReference type="SUPFAM" id="SSF48452">
    <property type="entry name" value="TPR-like"/>
    <property type="match status" value="1"/>
</dbReference>
<reference evidence="1" key="1">
    <citation type="submission" date="2018-05" db="EMBL/GenBank/DDBJ databases">
        <authorList>
            <person name="Lanie J.A."/>
            <person name="Ng W.-L."/>
            <person name="Kazmierczak K.M."/>
            <person name="Andrzejewski T.M."/>
            <person name="Davidsen T.M."/>
            <person name="Wayne K.J."/>
            <person name="Tettelin H."/>
            <person name="Glass J.I."/>
            <person name="Rusch D."/>
            <person name="Podicherti R."/>
            <person name="Tsui H.-C.T."/>
            <person name="Winkler M.E."/>
        </authorList>
    </citation>
    <scope>NUCLEOTIDE SEQUENCE</scope>
</reference>
<protein>
    <recommendedName>
        <fullName evidence="2">MalT-like TPR region domain-containing protein</fullName>
    </recommendedName>
</protein>
<dbReference type="Gene3D" id="1.25.40.10">
    <property type="entry name" value="Tetratricopeptide repeat domain"/>
    <property type="match status" value="1"/>
</dbReference>
<dbReference type="EMBL" id="UINC01065769">
    <property type="protein sequence ID" value="SVB95774.1"/>
    <property type="molecule type" value="Genomic_DNA"/>
</dbReference>
<evidence type="ECO:0000313" key="1">
    <source>
        <dbReference type="EMBL" id="SVB95774.1"/>
    </source>
</evidence>
<dbReference type="InterPro" id="IPR011990">
    <property type="entry name" value="TPR-like_helical_dom_sf"/>
</dbReference>
<dbReference type="AlphaFoldDB" id="A0A382I7R3"/>
<dbReference type="Pfam" id="PF13424">
    <property type="entry name" value="TPR_12"/>
    <property type="match status" value="1"/>
</dbReference>
<accession>A0A382I7R3</accession>
<evidence type="ECO:0008006" key="2">
    <source>
        <dbReference type="Google" id="ProtNLM"/>
    </source>
</evidence>
<gene>
    <name evidence="1" type="ORF">METZ01_LOCUS248628</name>
</gene>
<name>A0A382I7R3_9ZZZZ</name>
<organism evidence="1">
    <name type="scientific">marine metagenome</name>
    <dbReference type="NCBI Taxonomy" id="408172"/>
    <lineage>
        <taxon>unclassified sequences</taxon>
        <taxon>metagenomes</taxon>
        <taxon>ecological metagenomes</taxon>
    </lineage>
</organism>